<reference evidence="2" key="1">
    <citation type="journal article" date="2023" name="Nat. Plants">
        <title>Single-cell RNA sequencing provides a high-resolution roadmap for understanding the multicellular compartmentation of specialized metabolism.</title>
        <authorList>
            <person name="Sun S."/>
            <person name="Shen X."/>
            <person name="Li Y."/>
            <person name="Li Y."/>
            <person name="Wang S."/>
            <person name="Li R."/>
            <person name="Zhang H."/>
            <person name="Shen G."/>
            <person name="Guo B."/>
            <person name="Wei J."/>
            <person name="Xu J."/>
            <person name="St-Pierre B."/>
            <person name="Chen S."/>
            <person name="Sun C."/>
        </authorList>
    </citation>
    <scope>NUCLEOTIDE SEQUENCE [LARGE SCALE GENOMIC DNA]</scope>
</reference>
<dbReference type="Proteomes" id="UP001060085">
    <property type="component" value="Linkage Group LG04"/>
</dbReference>
<evidence type="ECO:0000313" key="1">
    <source>
        <dbReference type="EMBL" id="KAI5669558.1"/>
    </source>
</evidence>
<name>A0ACC0BAA4_CATRO</name>
<sequence length="205" mass="23654">MTATDGRRSQRLRLMEEPQRQRLMIKTIATASDDKDHSDRWWKTTNFSQSTPSFGIVKMEMRGKYGKDEDSMGFRDIGVIIFLFLGMGEGTSIPRNSKAWRRIWELNVQPRVRVFLWHLVRRRLGISPGHCCRCGAKEENDRHVLLECPITSRAWRVHNRYSASLKIEMVEFPAVLLGVRLGLRLEATCGVGNFVIESDCLNMVN</sequence>
<accession>A0ACC0BAA4</accession>
<gene>
    <name evidence="1" type="ORF">M9H77_19411</name>
</gene>
<organism evidence="1 2">
    <name type="scientific">Catharanthus roseus</name>
    <name type="common">Madagascar periwinkle</name>
    <name type="synonym">Vinca rosea</name>
    <dbReference type="NCBI Taxonomy" id="4058"/>
    <lineage>
        <taxon>Eukaryota</taxon>
        <taxon>Viridiplantae</taxon>
        <taxon>Streptophyta</taxon>
        <taxon>Embryophyta</taxon>
        <taxon>Tracheophyta</taxon>
        <taxon>Spermatophyta</taxon>
        <taxon>Magnoliopsida</taxon>
        <taxon>eudicotyledons</taxon>
        <taxon>Gunneridae</taxon>
        <taxon>Pentapetalae</taxon>
        <taxon>asterids</taxon>
        <taxon>lamiids</taxon>
        <taxon>Gentianales</taxon>
        <taxon>Apocynaceae</taxon>
        <taxon>Rauvolfioideae</taxon>
        <taxon>Vinceae</taxon>
        <taxon>Catharanthinae</taxon>
        <taxon>Catharanthus</taxon>
    </lineage>
</organism>
<keyword evidence="2" id="KW-1185">Reference proteome</keyword>
<evidence type="ECO:0000313" key="2">
    <source>
        <dbReference type="Proteomes" id="UP001060085"/>
    </source>
</evidence>
<comment type="caution">
    <text evidence="1">The sequence shown here is derived from an EMBL/GenBank/DDBJ whole genome shotgun (WGS) entry which is preliminary data.</text>
</comment>
<dbReference type="EMBL" id="CM044704">
    <property type="protein sequence ID" value="KAI5669558.1"/>
    <property type="molecule type" value="Genomic_DNA"/>
</dbReference>
<protein>
    <submittedName>
        <fullName evidence="1">Uncharacterized protein</fullName>
    </submittedName>
</protein>
<proteinExistence type="predicted"/>